<dbReference type="InterPro" id="IPR029063">
    <property type="entry name" value="SAM-dependent_MTases_sf"/>
</dbReference>
<accession>A0ABP7EUV1</accession>
<keyword evidence="1" id="KW-0808">Transferase</keyword>
<dbReference type="EMBL" id="BAABEP010000011">
    <property type="protein sequence ID" value="GAA3724271.1"/>
    <property type="molecule type" value="Genomic_DNA"/>
</dbReference>
<protein>
    <submittedName>
        <fullName evidence="1">Class I SAM-dependent methyltransferase</fullName>
    </submittedName>
</protein>
<dbReference type="GO" id="GO:0032259">
    <property type="term" value="P:methylation"/>
    <property type="evidence" value="ECO:0007669"/>
    <property type="project" value="UniProtKB-KW"/>
</dbReference>
<dbReference type="Proteomes" id="UP001499884">
    <property type="component" value="Unassembled WGS sequence"/>
</dbReference>
<gene>
    <name evidence="1" type="ORF">GCM10023082_22930</name>
</gene>
<name>A0ABP7EUV1_9ACTN</name>
<dbReference type="Gene3D" id="3.40.50.150">
    <property type="entry name" value="Vaccinia Virus protein VP39"/>
    <property type="match status" value="1"/>
</dbReference>
<comment type="caution">
    <text evidence="1">The sequence shown here is derived from an EMBL/GenBank/DDBJ whole genome shotgun (WGS) entry which is preliminary data.</text>
</comment>
<dbReference type="SUPFAM" id="SSF53335">
    <property type="entry name" value="S-adenosyl-L-methionine-dependent methyltransferases"/>
    <property type="match status" value="1"/>
</dbReference>
<reference evidence="2" key="1">
    <citation type="journal article" date="2019" name="Int. J. Syst. Evol. Microbiol.">
        <title>The Global Catalogue of Microorganisms (GCM) 10K type strain sequencing project: providing services to taxonomists for standard genome sequencing and annotation.</title>
        <authorList>
            <consortium name="The Broad Institute Genomics Platform"/>
            <consortium name="The Broad Institute Genome Sequencing Center for Infectious Disease"/>
            <person name="Wu L."/>
            <person name="Ma J."/>
        </authorList>
    </citation>
    <scope>NUCLEOTIDE SEQUENCE [LARGE SCALE GENOMIC DNA]</scope>
    <source>
        <strain evidence="2">JCM 30846</strain>
    </source>
</reference>
<evidence type="ECO:0000313" key="2">
    <source>
        <dbReference type="Proteomes" id="UP001499884"/>
    </source>
</evidence>
<dbReference type="GO" id="GO:0008168">
    <property type="term" value="F:methyltransferase activity"/>
    <property type="evidence" value="ECO:0007669"/>
    <property type="project" value="UniProtKB-KW"/>
</dbReference>
<evidence type="ECO:0000313" key="1">
    <source>
        <dbReference type="EMBL" id="GAA3724271.1"/>
    </source>
</evidence>
<organism evidence="1 2">
    <name type="scientific">Streptomyces tremellae</name>
    <dbReference type="NCBI Taxonomy" id="1124239"/>
    <lineage>
        <taxon>Bacteria</taxon>
        <taxon>Bacillati</taxon>
        <taxon>Actinomycetota</taxon>
        <taxon>Actinomycetes</taxon>
        <taxon>Kitasatosporales</taxon>
        <taxon>Streptomycetaceae</taxon>
        <taxon>Streptomyces</taxon>
    </lineage>
</organism>
<keyword evidence="2" id="KW-1185">Reference proteome</keyword>
<keyword evidence="1" id="KW-0489">Methyltransferase</keyword>
<sequence>MVRTGERLTYVPLVFALTKNPLTRRVLRPAAALVDRRVARHTKALRPEIDALRKEVAALRGEHSSLSLLVDGTARSGPRTPTPDQLDTLVRQVARVTGASPAQARRNVVIAFRNVIALEMLAVGRLAGSTQNICGKLAATPLLVPADRTDVLEIGTLYGLFSASLLRMLHRAGIEPSLTIVDPLAGGQLQPGTPEGPDPTGTPVRMDVVRANLAFGGAAGGGARIVRGFSGDEEVRARVSDRAYGVIVVDGDHSAEGVRADLEWAEEIAAPGGVVVVDDYGDARWEHVKRAADAHLARPGSRFDLLGTVSTSAFLRAAA</sequence>
<dbReference type="Pfam" id="PF13578">
    <property type="entry name" value="Methyltransf_24"/>
    <property type="match status" value="1"/>
</dbReference>
<proteinExistence type="predicted"/>